<gene>
    <name evidence="3" type="ORF">GCM10009681_24960</name>
</gene>
<keyword evidence="2" id="KW-0812">Transmembrane</keyword>
<feature type="compositionally biased region" description="Basic and acidic residues" evidence="1">
    <location>
        <begin position="17"/>
        <end position="29"/>
    </location>
</feature>
<feature type="transmembrane region" description="Helical" evidence="2">
    <location>
        <begin position="109"/>
        <end position="127"/>
    </location>
</feature>
<sequence length="341" mass="36817">MWRGVASGSIGGMAPESLRDAARRQEPLRDAASGAPPGEPLVGEVVGPPEPPGRVTLPPWLARLFERERPVPPTPASRGLRALLLVTAATVVIVEVVNLAYAAEAGWTLFVRSFWALLRVIGFLALMRAVRYGRLASRPFGLILAVTTVFAVARLAEPRTGDFLPPVPVLVSFFVLLAECALIVWLLYRSDAVHQHLTGRQVRRHIPAWVLTVRVAAVTYAALLSVPLFVAVGEAFTDERRQSAAVTLAVLVAWFVLTIVSGYIAAVASYFVLRGHTWARWVVGIVSVVVLATQPLFCFVLLGVDGLIRDGIPLIVTAGLGLVALARSRGQATWYDPNVTD</sequence>
<feature type="transmembrane region" description="Helical" evidence="2">
    <location>
        <begin position="308"/>
        <end position="326"/>
    </location>
</feature>
<keyword evidence="2" id="KW-0472">Membrane</keyword>
<evidence type="ECO:0000313" key="4">
    <source>
        <dbReference type="Proteomes" id="UP001500655"/>
    </source>
</evidence>
<feature type="transmembrane region" description="Helical" evidence="2">
    <location>
        <begin position="82"/>
        <end position="103"/>
    </location>
</feature>
<feature type="transmembrane region" description="Helical" evidence="2">
    <location>
        <begin position="139"/>
        <end position="156"/>
    </location>
</feature>
<dbReference type="Proteomes" id="UP001500655">
    <property type="component" value="Unassembled WGS sequence"/>
</dbReference>
<evidence type="ECO:0000256" key="1">
    <source>
        <dbReference type="SAM" id="MobiDB-lite"/>
    </source>
</evidence>
<feature type="transmembrane region" description="Helical" evidence="2">
    <location>
        <begin position="168"/>
        <end position="188"/>
    </location>
</feature>
<name>A0ABN2KCL6_9ACTN</name>
<keyword evidence="4" id="KW-1185">Reference proteome</keyword>
<feature type="transmembrane region" description="Helical" evidence="2">
    <location>
        <begin position="209"/>
        <end position="232"/>
    </location>
</feature>
<feature type="transmembrane region" description="Helical" evidence="2">
    <location>
        <begin position="244"/>
        <end position="266"/>
    </location>
</feature>
<organism evidence="3 4">
    <name type="scientific">Luedemannella helvata</name>
    <dbReference type="NCBI Taxonomy" id="349315"/>
    <lineage>
        <taxon>Bacteria</taxon>
        <taxon>Bacillati</taxon>
        <taxon>Actinomycetota</taxon>
        <taxon>Actinomycetes</taxon>
        <taxon>Micromonosporales</taxon>
        <taxon>Micromonosporaceae</taxon>
        <taxon>Luedemannella</taxon>
    </lineage>
</organism>
<proteinExistence type="predicted"/>
<dbReference type="EMBL" id="BAAALS010000010">
    <property type="protein sequence ID" value="GAA1753067.1"/>
    <property type="molecule type" value="Genomic_DNA"/>
</dbReference>
<comment type="caution">
    <text evidence="3">The sequence shown here is derived from an EMBL/GenBank/DDBJ whole genome shotgun (WGS) entry which is preliminary data.</text>
</comment>
<keyword evidence="2" id="KW-1133">Transmembrane helix</keyword>
<protein>
    <submittedName>
        <fullName evidence="3">Uncharacterized protein</fullName>
    </submittedName>
</protein>
<evidence type="ECO:0000313" key="3">
    <source>
        <dbReference type="EMBL" id="GAA1753067.1"/>
    </source>
</evidence>
<accession>A0ABN2KCL6</accession>
<feature type="transmembrane region" description="Helical" evidence="2">
    <location>
        <begin position="278"/>
        <end position="302"/>
    </location>
</feature>
<feature type="region of interest" description="Disordered" evidence="1">
    <location>
        <begin position="1"/>
        <end position="50"/>
    </location>
</feature>
<reference evidence="3 4" key="1">
    <citation type="journal article" date="2019" name="Int. J. Syst. Evol. Microbiol.">
        <title>The Global Catalogue of Microorganisms (GCM) 10K type strain sequencing project: providing services to taxonomists for standard genome sequencing and annotation.</title>
        <authorList>
            <consortium name="The Broad Institute Genomics Platform"/>
            <consortium name="The Broad Institute Genome Sequencing Center for Infectious Disease"/>
            <person name="Wu L."/>
            <person name="Ma J."/>
        </authorList>
    </citation>
    <scope>NUCLEOTIDE SEQUENCE [LARGE SCALE GENOMIC DNA]</scope>
    <source>
        <strain evidence="3 4">JCM 13249</strain>
    </source>
</reference>
<evidence type="ECO:0000256" key="2">
    <source>
        <dbReference type="SAM" id="Phobius"/>
    </source>
</evidence>